<dbReference type="InterPro" id="IPR013083">
    <property type="entry name" value="Znf_RING/FYVE/PHD"/>
</dbReference>
<evidence type="ECO:0000256" key="7">
    <source>
        <dbReference type="ARBA" id="ARBA00022989"/>
    </source>
</evidence>
<dbReference type="Proteomes" id="UP000887568">
    <property type="component" value="Unplaced"/>
</dbReference>
<dbReference type="SMART" id="SM00184">
    <property type="entry name" value="RING"/>
    <property type="match status" value="1"/>
</dbReference>
<keyword evidence="14" id="KW-1185">Reference proteome</keyword>
<reference evidence="13" key="1">
    <citation type="submission" date="2022-11" db="UniProtKB">
        <authorList>
            <consortium name="EnsemblMetazoa"/>
        </authorList>
    </citation>
    <scope>IDENTIFICATION</scope>
</reference>
<dbReference type="Gene3D" id="3.30.40.10">
    <property type="entry name" value="Zinc/RING finger domain, C3HC4 (zinc finger)"/>
    <property type="match status" value="1"/>
</dbReference>
<evidence type="ECO:0000313" key="13">
    <source>
        <dbReference type="EnsemblMetazoa" id="XP_038059751.1"/>
    </source>
</evidence>
<dbReference type="InterPro" id="IPR044235">
    <property type="entry name" value="RNFT1/2"/>
</dbReference>
<keyword evidence="4 9" id="KW-0863">Zinc-finger</keyword>
<feature type="domain" description="RING-type" evidence="12">
    <location>
        <begin position="316"/>
        <end position="354"/>
    </location>
</feature>
<dbReference type="GO" id="GO:0016020">
    <property type="term" value="C:membrane"/>
    <property type="evidence" value="ECO:0007669"/>
    <property type="project" value="UniProtKB-SubCell"/>
</dbReference>
<keyword evidence="5" id="KW-0833">Ubl conjugation pathway</keyword>
<evidence type="ECO:0000256" key="10">
    <source>
        <dbReference type="SAM" id="MobiDB-lite"/>
    </source>
</evidence>
<feature type="transmembrane region" description="Helical" evidence="11">
    <location>
        <begin position="102"/>
        <end position="129"/>
    </location>
</feature>
<keyword evidence="7 11" id="KW-1133">Transmembrane helix</keyword>
<keyword evidence="3" id="KW-0479">Metal-binding</keyword>
<evidence type="ECO:0000259" key="12">
    <source>
        <dbReference type="PROSITE" id="PS50089"/>
    </source>
</evidence>
<evidence type="ECO:0000256" key="4">
    <source>
        <dbReference type="ARBA" id="ARBA00022771"/>
    </source>
</evidence>
<dbReference type="GO" id="GO:1904294">
    <property type="term" value="P:positive regulation of ERAD pathway"/>
    <property type="evidence" value="ECO:0007669"/>
    <property type="project" value="InterPro"/>
</dbReference>
<proteinExistence type="predicted"/>
<dbReference type="PROSITE" id="PS00518">
    <property type="entry name" value="ZF_RING_1"/>
    <property type="match status" value="1"/>
</dbReference>
<keyword evidence="6" id="KW-0862">Zinc</keyword>
<dbReference type="SUPFAM" id="SSF57850">
    <property type="entry name" value="RING/U-box"/>
    <property type="match status" value="1"/>
</dbReference>
<feature type="compositionally biased region" description="Low complexity" evidence="10">
    <location>
        <begin position="60"/>
        <end position="71"/>
    </location>
</feature>
<dbReference type="InterPro" id="IPR001841">
    <property type="entry name" value="Znf_RING"/>
</dbReference>
<protein>
    <recommendedName>
        <fullName evidence="12">RING-type domain-containing protein</fullName>
    </recommendedName>
</protein>
<name>A0A914A8J5_PATMI</name>
<dbReference type="EnsemblMetazoa" id="XM_038203823.1">
    <property type="protein sequence ID" value="XP_038059751.1"/>
    <property type="gene ID" value="LOC119730793"/>
</dbReference>
<dbReference type="PROSITE" id="PS50089">
    <property type="entry name" value="ZF_RING_2"/>
    <property type="match status" value="1"/>
</dbReference>
<evidence type="ECO:0000256" key="2">
    <source>
        <dbReference type="ARBA" id="ARBA00022692"/>
    </source>
</evidence>
<dbReference type="PANTHER" id="PTHR15860">
    <property type="entry name" value="UNCHARACTERIZED RING FINGER-CONTAINING PROTEIN"/>
    <property type="match status" value="1"/>
</dbReference>
<dbReference type="InterPro" id="IPR017907">
    <property type="entry name" value="Znf_RING_CS"/>
</dbReference>
<dbReference type="OMA" id="VELHCKH"/>
<dbReference type="AlphaFoldDB" id="A0A914A8J5"/>
<evidence type="ECO:0000256" key="9">
    <source>
        <dbReference type="PROSITE-ProRule" id="PRU00175"/>
    </source>
</evidence>
<accession>A0A914A8J5</accession>
<evidence type="ECO:0000256" key="3">
    <source>
        <dbReference type="ARBA" id="ARBA00022723"/>
    </source>
</evidence>
<evidence type="ECO:0000256" key="5">
    <source>
        <dbReference type="ARBA" id="ARBA00022786"/>
    </source>
</evidence>
<organism evidence="13 14">
    <name type="scientific">Patiria miniata</name>
    <name type="common">Bat star</name>
    <name type="synonym">Asterina miniata</name>
    <dbReference type="NCBI Taxonomy" id="46514"/>
    <lineage>
        <taxon>Eukaryota</taxon>
        <taxon>Metazoa</taxon>
        <taxon>Echinodermata</taxon>
        <taxon>Eleutherozoa</taxon>
        <taxon>Asterozoa</taxon>
        <taxon>Asteroidea</taxon>
        <taxon>Valvatacea</taxon>
        <taxon>Valvatida</taxon>
        <taxon>Asterinidae</taxon>
        <taxon>Patiria</taxon>
    </lineage>
</organism>
<dbReference type="GO" id="GO:0008270">
    <property type="term" value="F:zinc ion binding"/>
    <property type="evidence" value="ECO:0007669"/>
    <property type="project" value="UniProtKB-KW"/>
</dbReference>
<sequence length="375" mass="42449">MAASGEQRPLSDRLENVLQGIIPGLGTMEDPPRPPGGGGQGRDAIIIDMPAVNPEEENRNGAGNQNDGAGDTSEGENGDRQGGLAEGQFRALRPLMERTLPFVLILLLKILYDHRIGVIVLIGMGAAFFHFNGKLKEQVAQRDKRNLKSLLFMSLLLPFNIAVVYYVFADQQLPKCLIFLKPNFEKMDFWTLLWVIGITDYVIKYITIATKCLVTALPRVCLSFKRRGRVFLCIENISQLYRSLTPVPVWTAFLSEDTDSHWLFSYALVLLYIMAKSYMTYSKIFECYTTVKNVFKDSQYGSRPSSDHIQGVGEACPICQDNFTNPVELHCKHIFCEECVTMWFDRERTCPMCRAKVADSPQWRDGSTTSIIQWF</sequence>
<dbReference type="GeneID" id="119730793"/>
<dbReference type="PANTHER" id="PTHR15860:SF0">
    <property type="entry name" value="LP20373P"/>
    <property type="match status" value="1"/>
</dbReference>
<evidence type="ECO:0000256" key="1">
    <source>
        <dbReference type="ARBA" id="ARBA00004141"/>
    </source>
</evidence>
<dbReference type="RefSeq" id="XP_038059751.1">
    <property type="nucleotide sequence ID" value="XM_038203823.1"/>
</dbReference>
<comment type="subcellular location">
    <subcellularLocation>
        <location evidence="1">Membrane</location>
        <topology evidence="1">Multi-pass membrane protein</topology>
    </subcellularLocation>
</comment>
<feature type="transmembrane region" description="Helical" evidence="11">
    <location>
        <begin position="150"/>
        <end position="169"/>
    </location>
</feature>
<dbReference type="CDD" id="cd16532">
    <property type="entry name" value="RING-HC_RNFT1-like"/>
    <property type="match status" value="1"/>
</dbReference>
<dbReference type="Pfam" id="PF13920">
    <property type="entry name" value="zf-C3HC4_3"/>
    <property type="match status" value="1"/>
</dbReference>
<feature type="transmembrane region" description="Helical" evidence="11">
    <location>
        <begin position="189"/>
        <end position="217"/>
    </location>
</feature>
<dbReference type="OrthoDB" id="9049620at2759"/>
<evidence type="ECO:0000256" key="8">
    <source>
        <dbReference type="ARBA" id="ARBA00023136"/>
    </source>
</evidence>
<feature type="region of interest" description="Disordered" evidence="10">
    <location>
        <begin position="1"/>
        <end position="83"/>
    </location>
</feature>
<evidence type="ECO:0000256" key="11">
    <source>
        <dbReference type="SAM" id="Phobius"/>
    </source>
</evidence>
<keyword evidence="2 11" id="KW-0812">Transmembrane</keyword>
<evidence type="ECO:0000256" key="6">
    <source>
        <dbReference type="ARBA" id="ARBA00022833"/>
    </source>
</evidence>
<dbReference type="GO" id="GO:0061630">
    <property type="term" value="F:ubiquitin protein ligase activity"/>
    <property type="evidence" value="ECO:0007669"/>
    <property type="project" value="InterPro"/>
</dbReference>
<keyword evidence="8 11" id="KW-0472">Membrane</keyword>
<evidence type="ECO:0000313" key="14">
    <source>
        <dbReference type="Proteomes" id="UP000887568"/>
    </source>
</evidence>